<keyword evidence="1" id="KW-0812">Transmembrane</keyword>
<keyword evidence="1" id="KW-0472">Membrane</keyword>
<feature type="transmembrane region" description="Helical" evidence="1">
    <location>
        <begin position="36"/>
        <end position="54"/>
    </location>
</feature>
<feature type="transmembrane region" description="Helical" evidence="1">
    <location>
        <begin position="6"/>
        <end position="29"/>
    </location>
</feature>
<comment type="caution">
    <text evidence="2">The sequence shown here is derived from an EMBL/GenBank/DDBJ whole genome shotgun (WGS) entry which is preliminary data.</text>
</comment>
<keyword evidence="1" id="KW-1133">Transmembrane helix</keyword>
<reference evidence="2 3" key="1">
    <citation type="journal article" date="2018" name="Proc. Natl. Acad. Sci. U.S.A.">
        <title>Linking secondary metabolites to gene clusters through genome sequencing of six diverse Aspergillus species.</title>
        <authorList>
            <person name="Kaerboelling I."/>
            <person name="Vesth T.C."/>
            <person name="Frisvad J.C."/>
            <person name="Nybo J.L."/>
            <person name="Theobald S."/>
            <person name="Kuo A."/>
            <person name="Bowyer P."/>
            <person name="Matsuda Y."/>
            <person name="Mondo S."/>
            <person name="Lyhne E.K."/>
            <person name="Kogle M.E."/>
            <person name="Clum A."/>
            <person name="Lipzen A."/>
            <person name="Salamov A."/>
            <person name="Ngan C.Y."/>
            <person name="Daum C."/>
            <person name="Chiniquy J."/>
            <person name="Barry K."/>
            <person name="LaButti K."/>
            <person name="Haridas S."/>
            <person name="Simmons B.A."/>
            <person name="Magnuson J.K."/>
            <person name="Mortensen U.H."/>
            <person name="Larsen T.O."/>
            <person name="Grigoriev I.V."/>
            <person name="Baker S.E."/>
            <person name="Andersen M.R."/>
        </authorList>
    </citation>
    <scope>NUCLEOTIDE SEQUENCE [LARGE SCALE GENOMIC DNA]</scope>
    <source>
        <strain evidence="2 3">IBT 24754</strain>
    </source>
</reference>
<accession>A0A2T5M7Y5</accession>
<protein>
    <submittedName>
        <fullName evidence="2">Uncharacterized protein</fullName>
    </submittedName>
</protein>
<evidence type="ECO:0000256" key="1">
    <source>
        <dbReference type="SAM" id="Phobius"/>
    </source>
</evidence>
<evidence type="ECO:0000313" key="3">
    <source>
        <dbReference type="Proteomes" id="UP000244073"/>
    </source>
</evidence>
<proteinExistence type="predicted"/>
<dbReference type="GeneID" id="63810364"/>
<sequence length="304" mass="35307">MFYFGTTWLLLMLKTPTLSVFTMSLNILYQVLHSIVTVYWIFLLPVIFLVYHVFPYAARTSTSGETAAQRATTFRPQNHNISPSTHPARVGRSLRHQLVPPARAGLNSDSAVDDVARQLEVLRTWISDNIMSGMYLYPKVLSYDSELARGRWFMRFQSHELTYLDKFQNFADTAAGRINIRLALLAMSVRPHSPMSPVYWAVALIPGLHLERYLLIYMPKQDIHGDLKAHFLDQRRRFVDTLRTRVKLVKILANRERMERGEQDRDHLRSCLTWISIMINQGAEPFRPVGDIRATWTDMRELKL</sequence>
<evidence type="ECO:0000313" key="2">
    <source>
        <dbReference type="EMBL" id="PTU24644.1"/>
    </source>
</evidence>
<organism evidence="2 3">
    <name type="scientific">Aspergillus ochraceoroseus IBT 24754</name>
    <dbReference type="NCBI Taxonomy" id="1392256"/>
    <lineage>
        <taxon>Eukaryota</taxon>
        <taxon>Fungi</taxon>
        <taxon>Dikarya</taxon>
        <taxon>Ascomycota</taxon>
        <taxon>Pezizomycotina</taxon>
        <taxon>Eurotiomycetes</taxon>
        <taxon>Eurotiomycetidae</taxon>
        <taxon>Eurotiales</taxon>
        <taxon>Aspergillaceae</taxon>
        <taxon>Aspergillus</taxon>
        <taxon>Aspergillus subgen. Nidulantes</taxon>
    </lineage>
</organism>
<dbReference type="RefSeq" id="XP_040756036.1">
    <property type="nucleotide sequence ID" value="XM_040893482.1"/>
</dbReference>
<dbReference type="VEuPathDB" id="FungiDB:P175DRAFT_043137"/>
<gene>
    <name evidence="2" type="ORF">P175DRAFT_043137</name>
</gene>
<name>A0A2T5M7Y5_9EURO</name>
<dbReference type="AlphaFoldDB" id="A0A2T5M7Y5"/>
<dbReference type="Proteomes" id="UP000244073">
    <property type="component" value="Unassembled WGS sequence"/>
</dbReference>
<dbReference type="EMBL" id="MSFN02000001">
    <property type="protein sequence ID" value="PTU24644.1"/>
    <property type="molecule type" value="Genomic_DNA"/>
</dbReference>